<keyword evidence="2" id="KW-0813">Transport</keyword>
<dbReference type="GO" id="GO:0046961">
    <property type="term" value="F:proton-transporting ATPase activity, rotational mechanism"/>
    <property type="evidence" value="ECO:0007669"/>
    <property type="project" value="InterPro"/>
</dbReference>
<dbReference type="InterPro" id="IPR036079">
    <property type="entry name" value="ATPase_csu/dsu_sf"/>
</dbReference>
<protein>
    <recommendedName>
        <fullName evidence="6">V-type ATP synthase subunit C</fullName>
    </recommendedName>
</protein>
<evidence type="ECO:0000313" key="5">
    <source>
        <dbReference type="EMBL" id="HHS51249.1"/>
    </source>
</evidence>
<dbReference type="Gene3D" id="1.20.1690.10">
    <property type="entry name" value="V-type ATP synthase subunit C domain"/>
    <property type="match status" value="2"/>
</dbReference>
<keyword evidence="4" id="KW-0175">Coiled coil</keyword>
<evidence type="ECO:0000256" key="1">
    <source>
        <dbReference type="ARBA" id="ARBA00006709"/>
    </source>
</evidence>
<organism evidence="5">
    <name type="scientific">candidate division WOR-3 bacterium</name>
    <dbReference type="NCBI Taxonomy" id="2052148"/>
    <lineage>
        <taxon>Bacteria</taxon>
        <taxon>Bacteria division WOR-3</taxon>
    </lineage>
</organism>
<dbReference type="AlphaFoldDB" id="A0A7C6A8C9"/>
<dbReference type="InterPro" id="IPR035067">
    <property type="entry name" value="V-type_ATPase_csu/dsu"/>
</dbReference>
<name>A0A7C6A8C9_UNCW3</name>
<dbReference type="Gene3D" id="1.10.132.50">
    <property type="entry name" value="ATP synthase (C/AC39) subunit, domain 3"/>
    <property type="match status" value="1"/>
</dbReference>
<dbReference type="PANTHER" id="PTHR38682">
    <property type="entry name" value="V-TYPE ATP SYNTHASE SUBUNIT C"/>
    <property type="match status" value="1"/>
</dbReference>
<dbReference type="Pfam" id="PF01992">
    <property type="entry name" value="vATP-synt_AC39"/>
    <property type="match status" value="1"/>
</dbReference>
<reference evidence="5" key="1">
    <citation type="journal article" date="2020" name="mSystems">
        <title>Genome- and Community-Level Interaction Insights into Carbon Utilization and Element Cycling Functions of Hydrothermarchaeota in Hydrothermal Sediment.</title>
        <authorList>
            <person name="Zhou Z."/>
            <person name="Liu Y."/>
            <person name="Xu W."/>
            <person name="Pan J."/>
            <person name="Luo Z.H."/>
            <person name="Li M."/>
        </authorList>
    </citation>
    <scope>NUCLEOTIDE SEQUENCE [LARGE SCALE GENOMIC DNA]</scope>
    <source>
        <strain evidence="5">SpSt-876</strain>
    </source>
</reference>
<evidence type="ECO:0000256" key="2">
    <source>
        <dbReference type="ARBA" id="ARBA00022448"/>
    </source>
</evidence>
<evidence type="ECO:0000256" key="4">
    <source>
        <dbReference type="SAM" id="Coils"/>
    </source>
</evidence>
<accession>A0A7C6A8C9</accession>
<comment type="caution">
    <text evidence="5">The sequence shown here is derived from an EMBL/GenBank/DDBJ whole genome shotgun (WGS) entry which is preliminary data.</text>
</comment>
<proteinExistence type="inferred from homology"/>
<dbReference type="EMBL" id="DTLI01000005">
    <property type="protein sequence ID" value="HHS51249.1"/>
    <property type="molecule type" value="Genomic_DNA"/>
</dbReference>
<dbReference type="InterPro" id="IPR002843">
    <property type="entry name" value="ATPase_V0-cplx_csu/dsu"/>
</dbReference>
<evidence type="ECO:0000256" key="3">
    <source>
        <dbReference type="ARBA" id="ARBA00023065"/>
    </source>
</evidence>
<dbReference type="PANTHER" id="PTHR38682:SF1">
    <property type="entry name" value="V-TYPE ATP SYNTHASE SUBUNIT C"/>
    <property type="match status" value="1"/>
</dbReference>
<dbReference type="SUPFAM" id="SSF103486">
    <property type="entry name" value="V-type ATP synthase subunit C"/>
    <property type="match status" value="1"/>
</dbReference>
<feature type="coiled-coil region" evidence="4">
    <location>
        <begin position="316"/>
        <end position="343"/>
    </location>
</feature>
<keyword evidence="3" id="KW-0406">Ion transport</keyword>
<dbReference type="InterPro" id="IPR050873">
    <property type="entry name" value="V-ATPase_V0D/AC39_subunit"/>
</dbReference>
<dbReference type="InterPro" id="IPR044911">
    <property type="entry name" value="V-type_ATPase_csu/dsu_dom_3"/>
</dbReference>
<comment type="similarity">
    <text evidence="1">Belongs to the V-ATPase V0D/AC39 subunit family.</text>
</comment>
<evidence type="ECO:0008006" key="6">
    <source>
        <dbReference type="Google" id="ProtNLM"/>
    </source>
</evidence>
<sequence>MIVKNSDDKRYGFVIGRVRAREATLFDHNRYEQLVACENEEDFLRILTNSPYGEFQKLTGEEILNDATMENFWFLKKYCLDPPVLSLFQYRCDLSNLKLFIKAALVESTLRQEDPTRAATSPELFLLPFGTIPIPMLKEISQAFLEKEISQLTRIKIPDFFQEGIVQAKIVYDATNDPKLLDCAIDKAVLINLRNLAQISQFLYTYFQTMIDLENIRTFFRIRYFSKNESLFMQGCIPGGTIKLAFFLEIFPDPMEMMIERFALTPYSRLIADGVNYLLNNKSFARLERLVSEHLLAYLRQTAFFTFGFEPLVSYFLFKENEIKNLRKILQGLRQKVDKALIRENIAYA</sequence>
<gene>
    <name evidence="5" type="ORF">ENW73_00070</name>
</gene>